<comment type="subcellular location">
    <subcellularLocation>
        <location evidence="1 7">Cell membrane</location>
        <topology evidence="1 7">Multi-pass membrane protein</topology>
    </subcellularLocation>
</comment>
<evidence type="ECO:0000256" key="5">
    <source>
        <dbReference type="ARBA" id="ARBA00022989"/>
    </source>
</evidence>
<evidence type="ECO:0000256" key="1">
    <source>
        <dbReference type="ARBA" id="ARBA00004651"/>
    </source>
</evidence>
<dbReference type="KEGG" id="abra:BN85304640"/>
<feature type="transmembrane region" description="Helical" evidence="7">
    <location>
        <begin position="187"/>
        <end position="212"/>
    </location>
</feature>
<keyword evidence="6 7" id="KW-0472">Membrane</keyword>
<evidence type="ECO:0000256" key="4">
    <source>
        <dbReference type="ARBA" id="ARBA00022692"/>
    </source>
</evidence>
<evidence type="ECO:0000256" key="7">
    <source>
        <dbReference type="RuleBase" id="RU363032"/>
    </source>
</evidence>
<dbReference type="AlphaFoldDB" id="U4KMT3"/>
<accession>U4KMT3</accession>
<keyword evidence="3" id="KW-1003">Cell membrane</keyword>
<keyword evidence="2 7" id="KW-0813">Transport</keyword>
<keyword evidence="5 7" id="KW-1133">Transmembrane helix</keyword>
<dbReference type="CDD" id="cd06261">
    <property type="entry name" value="TM_PBP2"/>
    <property type="match status" value="1"/>
</dbReference>
<keyword evidence="4 7" id="KW-0812">Transmembrane</keyword>
<gene>
    <name evidence="9" type="ORF">BN85304640</name>
</gene>
<dbReference type="PANTHER" id="PTHR43744">
    <property type="entry name" value="ABC TRANSPORTER PERMEASE PROTEIN MG189-RELATED-RELATED"/>
    <property type="match status" value="1"/>
</dbReference>
<organism evidence="9 10">
    <name type="scientific">Acholeplasma brassicae</name>
    <dbReference type="NCBI Taxonomy" id="61635"/>
    <lineage>
        <taxon>Bacteria</taxon>
        <taxon>Bacillati</taxon>
        <taxon>Mycoplasmatota</taxon>
        <taxon>Mollicutes</taxon>
        <taxon>Acholeplasmatales</taxon>
        <taxon>Acholeplasmataceae</taxon>
        <taxon>Acholeplasma</taxon>
    </lineage>
</organism>
<sequence>MKLTDGLVFKFLIYSLLVIVSFVYLYPLLYMFSYSIKSLQDLLNPMVDQVPTGFYFKNYLDAFKTLKYFETMSTSLVVTLIPAILQTIVASLVGYGFARFEFPLKKTLMAFVLATYIIPPQVTMIPRYVLFNDLGILHTVYAILLPASLGQGLNSAIFILIFYQFYKMIPKALDEAAQIDGAGKFYTYFKIAIPLSVPSFITTFLFSFVWYWNETYISGLFLGRDVETLQIRLQNFVSAYNAIMGGSGDVDFANEAIRMSATLLIILPMLLVYFILQRWFIEGVDKAGITGE</sequence>
<reference evidence="9 10" key="1">
    <citation type="journal article" date="2013" name="J. Mol. Microbiol. Biotechnol.">
        <title>Analysis of the Complete Genomes of Acholeplasma brassicae , A. palmae and A. laidlawii and Their Comparison to the Obligate Parasites from ' Candidatus Phytoplasma'.</title>
        <authorList>
            <person name="Kube M."/>
            <person name="Siewert C."/>
            <person name="Migdoll A.M."/>
            <person name="Duduk B."/>
            <person name="Holz S."/>
            <person name="Rabus R."/>
            <person name="Seemuller E."/>
            <person name="Mitrovic J."/>
            <person name="Muller I."/>
            <person name="Buttner C."/>
            <person name="Reinhardt R."/>
        </authorList>
    </citation>
    <scope>NUCLEOTIDE SEQUENCE [LARGE SCALE GENOMIC DNA]</scope>
    <source>
        <strain evidence="10">0502</strain>
    </source>
</reference>
<dbReference type="PANTHER" id="PTHR43744:SF8">
    <property type="entry name" value="SN-GLYCEROL-3-PHOSPHATE TRANSPORT SYSTEM PERMEASE PROTEIN UGPE"/>
    <property type="match status" value="1"/>
</dbReference>
<evidence type="ECO:0000256" key="2">
    <source>
        <dbReference type="ARBA" id="ARBA00022448"/>
    </source>
</evidence>
<evidence type="ECO:0000256" key="6">
    <source>
        <dbReference type="ARBA" id="ARBA00023136"/>
    </source>
</evidence>
<comment type="similarity">
    <text evidence="7">Belongs to the binding-protein-dependent transport system permease family.</text>
</comment>
<dbReference type="GO" id="GO:0055085">
    <property type="term" value="P:transmembrane transport"/>
    <property type="evidence" value="ECO:0007669"/>
    <property type="project" value="InterPro"/>
</dbReference>
<feature type="transmembrane region" description="Helical" evidence="7">
    <location>
        <begin position="12"/>
        <end position="36"/>
    </location>
</feature>
<keyword evidence="10" id="KW-1185">Reference proteome</keyword>
<feature type="domain" description="ABC transmembrane type-1" evidence="8">
    <location>
        <begin position="72"/>
        <end position="276"/>
    </location>
</feature>
<evidence type="ECO:0000259" key="8">
    <source>
        <dbReference type="PROSITE" id="PS50928"/>
    </source>
</evidence>
<dbReference type="Pfam" id="PF00528">
    <property type="entry name" value="BPD_transp_1"/>
    <property type="match status" value="1"/>
</dbReference>
<dbReference type="GO" id="GO:0005886">
    <property type="term" value="C:plasma membrane"/>
    <property type="evidence" value="ECO:0007669"/>
    <property type="project" value="UniProtKB-SubCell"/>
</dbReference>
<dbReference type="PROSITE" id="PS50928">
    <property type="entry name" value="ABC_TM1"/>
    <property type="match status" value="1"/>
</dbReference>
<feature type="transmembrane region" description="Helical" evidence="7">
    <location>
        <begin position="256"/>
        <end position="276"/>
    </location>
</feature>
<feature type="transmembrane region" description="Helical" evidence="7">
    <location>
        <begin position="141"/>
        <end position="166"/>
    </location>
</feature>
<dbReference type="InterPro" id="IPR000515">
    <property type="entry name" value="MetI-like"/>
</dbReference>
<dbReference type="Gene3D" id="1.10.3720.10">
    <property type="entry name" value="MetI-like"/>
    <property type="match status" value="1"/>
</dbReference>
<evidence type="ECO:0000313" key="9">
    <source>
        <dbReference type="EMBL" id="CCV65485.1"/>
    </source>
</evidence>
<evidence type="ECO:0000313" key="10">
    <source>
        <dbReference type="Proteomes" id="UP000032737"/>
    </source>
</evidence>
<dbReference type="HOGENOM" id="CLU_016047_1_1_14"/>
<protein>
    <submittedName>
        <fullName evidence="9">Binding-protein-dependent transport systems inner membrane component</fullName>
    </submittedName>
</protein>
<feature type="transmembrane region" description="Helical" evidence="7">
    <location>
        <begin position="110"/>
        <end position="129"/>
    </location>
</feature>
<name>U4KMT3_9MOLU</name>
<dbReference type="Proteomes" id="UP000032737">
    <property type="component" value="Chromosome"/>
</dbReference>
<dbReference type="STRING" id="61635.BN85304640"/>
<evidence type="ECO:0000256" key="3">
    <source>
        <dbReference type="ARBA" id="ARBA00022475"/>
    </source>
</evidence>
<proteinExistence type="inferred from homology"/>
<dbReference type="SUPFAM" id="SSF161098">
    <property type="entry name" value="MetI-like"/>
    <property type="match status" value="1"/>
</dbReference>
<feature type="transmembrane region" description="Helical" evidence="7">
    <location>
        <begin position="76"/>
        <end position="98"/>
    </location>
</feature>
<dbReference type="InterPro" id="IPR035906">
    <property type="entry name" value="MetI-like_sf"/>
</dbReference>
<dbReference type="EMBL" id="FO681348">
    <property type="protein sequence ID" value="CCV65485.1"/>
    <property type="molecule type" value="Genomic_DNA"/>
</dbReference>